<feature type="transmembrane region" description="Helical" evidence="1">
    <location>
        <begin position="35"/>
        <end position="55"/>
    </location>
</feature>
<reference evidence="2" key="1">
    <citation type="journal article" date="2023" name="Science">
        <title>Elucidation of the pathway for biosynthesis of saponin adjuvants from the soapbark tree.</title>
        <authorList>
            <person name="Reed J."/>
            <person name="Orme A."/>
            <person name="El-Demerdash A."/>
            <person name="Owen C."/>
            <person name="Martin L.B.B."/>
            <person name="Misra R.C."/>
            <person name="Kikuchi S."/>
            <person name="Rejzek M."/>
            <person name="Martin A.C."/>
            <person name="Harkess A."/>
            <person name="Leebens-Mack J."/>
            <person name="Louveau T."/>
            <person name="Stephenson M.J."/>
            <person name="Osbourn A."/>
        </authorList>
    </citation>
    <scope>NUCLEOTIDE SEQUENCE</scope>
    <source>
        <strain evidence="2">S10</strain>
    </source>
</reference>
<accession>A0AAD7VG56</accession>
<proteinExistence type="predicted"/>
<dbReference type="Proteomes" id="UP001163823">
    <property type="component" value="Chromosome 3"/>
</dbReference>
<sequence>MSASQSNRSTTPILPYHNAYSNINTNTNYVNQKKFFSVMLYFGYSIIMAIVIYNVCIHGNIQMLVFFSKSILWFSILGPHELSSHEKSFKTDLLKLGIWIIWIQMMVFACQSINFLNPTAAVFIPLVGIDVIAYLFYAYFIYDDRCNCIICKREGENNIYILYTEIV</sequence>
<dbReference type="KEGG" id="qsa:O6P43_004523"/>
<gene>
    <name evidence="2" type="ORF">O6P43_004523</name>
</gene>
<dbReference type="AlphaFoldDB" id="A0AAD7VG56"/>
<organism evidence="2 3">
    <name type="scientific">Quillaja saponaria</name>
    <name type="common">Soap bark tree</name>
    <dbReference type="NCBI Taxonomy" id="32244"/>
    <lineage>
        <taxon>Eukaryota</taxon>
        <taxon>Viridiplantae</taxon>
        <taxon>Streptophyta</taxon>
        <taxon>Embryophyta</taxon>
        <taxon>Tracheophyta</taxon>
        <taxon>Spermatophyta</taxon>
        <taxon>Magnoliopsida</taxon>
        <taxon>eudicotyledons</taxon>
        <taxon>Gunneridae</taxon>
        <taxon>Pentapetalae</taxon>
        <taxon>rosids</taxon>
        <taxon>fabids</taxon>
        <taxon>Fabales</taxon>
        <taxon>Quillajaceae</taxon>
        <taxon>Quillaja</taxon>
    </lineage>
</organism>
<keyword evidence="1" id="KW-0472">Membrane</keyword>
<keyword evidence="1" id="KW-0812">Transmembrane</keyword>
<name>A0AAD7VG56_QUISA</name>
<keyword evidence="1" id="KW-1133">Transmembrane helix</keyword>
<comment type="caution">
    <text evidence="2">The sequence shown here is derived from an EMBL/GenBank/DDBJ whole genome shotgun (WGS) entry which is preliminary data.</text>
</comment>
<keyword evidence="3" id="KW-1185">Reference proteome</keyword>
<feature type="transmembrane region" description="Helical" evidence="1">
    <location>
        <begin position="94"/>
        <end position="116"/>
    </location>
</feature>
<protein>
    <submittedName>
        <fullName evidence="2">Uncharacterized protein</fullName>
    </submittedName>
</protein>
<dbReference type="EMBL" id="JARAOO010000003">
    <property type="protein sequence ID" value="KAJ7974453.1"/>
    <property type="molecule type" value="Genomic_DNA"/>
</dbReference>
<feature type="transmembrane region" description="Helical" evidence="1">
    <location>
        <begin position="122"/>
        <end position="142"/>
    </location>
</feature>
<evidence type="ECO:0000313" key="3">
    <source>
        <dbReference type="Proteomes" id="UP001163823"/>
    </source>
</evidence>
<evidence type="ECO:0000313" key="2">
    <source>
        <dbReference type="EMBL" id="KAJ7974453.1"/>
    </source>
</evidence>
<evidence type="ECO:0000256" key="1">
    <source>
        <dbReference type="SAM" id="Phobius"/>
    </source>
</evidence>